<dbReference type="AlphaFoldDB" id="A0A1J5QLW3"/>
<accession>A0A1J5QLW3</accession>
<reference evidence="1" key="1">
    <citation type="submission" date="2016-10" db="EMBL/GenBank/DDBJ databases">
        <title>Sequence of Gallionella enrichment culture.</title>
        <authorList>
            <person name="Poehlein A."/>
            <person name="Muehling M."/>
            <person name="Daniel R."/>
        </authorList>
    </citation>
    <scope>NUCLEOTIDE SEQUENCE</scope>
</reference>
<dbReference type="EMBL" id="MLJW01001388">
    <property type="protein sequence ID" value="OIQ78499.1"/>
    <property type="molecule type" value="Genomic_DNA"/>
</dbReference>
<name>A0A1J5QLW3_9ZZZZ</name>
<evidence type="ECO:0000313" key="1">
    <source>
        <dbReference type="EMBL" id="OIQ78499.1"/>
    </source>
</evidence>
<proteinExistence type="predicted"/>
<dbReference type="SUPFAM" id="SSF52540">
    <property type="entry name" value="P-loop containing nucleoside triphosphate hydrolases"/>
    <property type="match status" value="1"/>
</dbReference>
<sequence>MDADTYGGTVAQLVGMLDEAPGLAAAARAAGNGVLDVPTLTRLAPVLSPGLRVLTGISRADRWTELPASALEVVWSLLRTLVPWTVVDTGFCLERDEVLSYDTRAPSRNAATLSAIETADVLVVVGGGDPIGIHRLVRALDEVSGLTHGTRQVVVANRVRAGTAGPRPGAAIRQALGRYAGVHDVVLVPDDAAAVDDAVLSGRFLREVAPASSARRAIESLAVTLVTEVAIGPEAPGAPRVASSWAATGAIRRRSRA</sequence>
<protein>
    <submittedName>
        <fullName evidence="1">Uncharacterized protein</fullName>
    </submittedName>
</protein>
<comment type="caution">
    <text evidence="1">The sequence shown here is derived from an EMBL/GenBank/DDBJ whole genome shotgun (WGS) entry which is preliminary data.</text>
</comment>
<dbReference type="Gene3D" id="3.40.50.300">
    <property type="entry name" value="P-loop containing nucleotide triphosphate hydrolases"/>
    <property type="match status" value="1"/>
</dbReference>
<dbReference type="InterPro" id="IPR027417">
    <property type="entry name" value="P-loop_NTPase"/>
</dbReference>
<gene>
    <name evidence="1" type="ORF">GALL_397980</name>
</gene>
<organism evidence="1">
    <name type="scientific">mine drainage metagenome</name>
    <dbReference type="NCBI Taxonomy" id="410659"/>
    <lineage>
        <taxon>unclassified sequences</taxon>
        <taxon>metagenomes</taxon>
        <taxon>ecological metagenomes</taxon>
    </lineage>
</organism>